<evidence type="ECO:0000259" key="3">
    <source>
        <dbReference type="SMART" id="SM00881"/>
    </source>
</evidence>
<protein>
    <recommendedName>
        <fullName evidence="3">CoA-binding domain-containing protein</fullName>
    </recommendedName>
</protein>
<name>A0A423WM55_9PEZI</name>
<comment type="caution">
    <text evidence="4">The sequence shown here is derived from an EMBL/GenBank/DDBJ whole genome shotgun (WGS) entry which is preliminary data.</text>
</comment>
<feature type="transmembrane region" description="Helical" evidence="2">
    <location>
        <begin position="206"/>
        <end position="229"/>
    </location>
</feature>
<dbReference type="SMART" id="SM00881">
    <property type="entry name" value="CoA_binding"/>
    <property type="match status" value="1"/>
</dbReference>
<dbReference type="SUPFAM" id="SSF51735">
    <property type="entry name" value="NAD(P)-binding Rossmann-fold domains"/>
    <property type="match status" value="1"/>
</dbReference>
<feature type="region of interest" description="Disordered" evidence="1">
    <location>
        <begin position="56"/>
        <end position="81"/>
    </location>
</feature>
<dbReference type="InterPro" id="IPR003781">
    <property type="entry name" value="CoA-bd"/>
</dbReference>
<dbReference type="AlphaFoldDB" id="A0A423WM55"/>
<feature type="compositionally biased region" description="Low complexity" evidence="1">
    <location>
        <begin position="65"/>
        <end position="75"/>
    </location>
</feature>
<keyword evidence="2" id="KW-0472">Membrane</keyword>
<dbReference type="Pfam" id="PF13380">
    <property type="entry name" value="CoA_binding_2"/>
    <property type="match status" value="1"/>
</dbReference>
<evidence type="ECO:0000256" key="2">
    <source>
        <dbReference type="SAM" id="Phobius"/>
    </source>
</evidence>
<dbReference type="PANTHER" id="PTHR33303:SF2">
    <property type="entry name" value="COA-BINDING DOMAIN-CONTAINING PROTEIN"/>
    <property type="match status" value="1"/>
</dbReference>
<keyword evidence="2" id="KW-0812">Transmembrane</keyword>
<gene>
    <name evidence="4" type="ORF">VMCG_05026</name>
</gene>
<accession>A0A423WM55</accession>
<organism evidence="4 5">
    <name type="scientific">Cytospora schulzeri</name>
    <dbReference type="NCBI Taxonomy" id="448051"/>
    <lineage>
        <taxon>Eukaryota</taxon>
        <taxon>Fungi</taxon>
        <taxon>Dikarya</taxon>
        <taxon>Ascomycota</taxon>
        <taxon>Pezizomycotina</taxon>
        <taxon>Sordariomycetes</taxon>
        <taxon>Sordariomycetidae</taxon>
        <taxon>Diaporthales</taxon>
        <taxon>Cytosporaceae</taxon>
        <taxon>Cytospora</taxon>
    </lineage>
</organism>
<sequence>MSTEASMRTFFSSKYFAVVGASSNTAKFGHKIFAWYLHHQIPATPINPTAPFIAVPSLPDPTHGNNNNNNNNNNNRPTEIPTVKSLSALPHPKETSVSIITPPAATLKVLQEAKNLGIPAVWLQPGTFDDEVLAFAREGEGEDGEAAEAQVDGKGFRAVVAGFGGGTRAHDGWCVLVDGERGLKSKTGSQSLEILERLWFVGLNDLLALILLALLLLVLLVILDIRIVLEPLLLLLRSRPLVLLALTVVTTTGSRQGPQQRQRILHIAIATLQLRNRPSRSRPLAALLPLQRLPALPLLLPLLLGQLLVLDIRLLHLPGLLLDELPPHLLHGALLLELVLVDDLVHGVRDAVVVEDELLAVALELEQLLLGFEELLAPFGVDYQLLVAAEVDDLDLAIVGRRAVLCGLVQVVVVQYPLGHQEIVYVVVIVVTTHHLAVMAGQDILPLQHAFLLARIQEEHSASLALVSRCSSDSVDVRIRIFGAVDLDNPVDSREINTSSNNVRRE</sequence>
<dbReference type="PANTHER" id="PTHR33303">
    <property type="entry name" value="CYTOPLASMIC PROTEIN-RELATED"/>
    <property type="match status" value="1"/>
</dbReference>
<evidence type="ECO:0000256" key="1">
    <source>
        <dbReference type="SAM" id="MobiDB-lite"/>
    </source>
</evidence>
<dbReference type="EMBL" id="LKEA01000014">
    <property type="protein sequence ID" value="ROW04499.1"/>
    <property type="molecule type" value="Genomic_DNA"/>
</dbReference>
<dbReference type="Proteomes" id="UP000283895">
    <property type="component" value="Unassembled WGS sequence"/>
</dbReference>
<reference evidence="4 5" key="1">
    <citation type="submission" date="2015-09" db="EMBL/GenBank/DDBJ databases">
        <title>Host preference determinants of Valsa canker pathogens revealed by comparative genomics.</title>
        <authorList>
            <person name="Yin Z."/>
            <person name="Huang L."/>
        </authorList>
    </citation>
    <scope>NUCLEOTIDE SEQUENCE [LARGE SCALE GENOMIC DNA]</scope>
    <source>
        <strain evidence="4 5">03-1</strain>
    </source>
</reference>
<dbReference type="InterPro" id="IPR036291">
    <property type="entry name" value="NAD(P)-bd_dom_sf"/>
</dbReference>
<evidence type="ECO:0000313" key="4">
    <source>
        <dbReference type="EMBL" id="ROW04499.1"/>
    </source>
</evidence>
<keyword evidence="2" id="KW-1133">Transmembrane helix</keyword>
<evidence type="ECO:0000313" key="5">
    <source>
        <dbReference type="Proteomes" id="UP000283895"/>
    </source>
</evidence>
<dbReference type="OrthoDB" id="5138418at2759"/>
<dbReference type="STRING" id="356882.A0A423WM55"/>
<dbReference type="Gene3D" id="3.40.50.720">
    <property type="entry name" value="NAD(P)-binding Rossmann-like Domain"/>
    <property type="match status" value="1"/>
</dbReference>
<feature type="domain" description="CoA-binding" evidence="3">
    <location>
        <begin position="10"/>
        <end position="127"/>
    </location>
</feature>
<proteinExistence type="predicted"/>
<keyword evidence="5" id="KW-1185">Reference proteome</keyword>